<evidence type="ECO:0000313" key="3">
    <source>
        <dbReference type="EMBL" id="AMY10564.1"/>
    </source>
</evidence>
<dbReference type="SUPFAM" id="SSF109854">
    <property type="entry name" value="DinB/YfiT-like putative metalloenzymes"/>
    <property type="match status" value="1"/>
</dbReference>
<organism evidence="3 4">
    <name type="scientific">Luteitalea pratensis</name>
    <dbReference type="NCBI Taxonomy" id="1855912"/>
    <lineage>
        <taxon>Bacteria</taxon>
        <taxon>Pseudomonadati</taxon>
        <taxon>Acidobacteriota</taxon>
        <taxon>Vicinamibacteria</taxon>
        <taxon>Vicinamibacterales</taxon>
        <taxon>Vicinamibacteraceae</taxon>
        <taxon>Luteitalea</taxon>
    </lineage>
</organism>
<dbReference type="Gene3D" id="1.20.120.450">
    <property type="entry name" value="dinb family like domain"/>
    <property type="match status" value="1"/>
</dbReference>
<dbReference type="Proteomes" id="UP000076079">
    <property type="component" value="Chromosome"/>
</dbReference>
<evidence type="ECO:0000259" key="2">
    <source>
        <dbReference type="Pfam" id="PF12867"/>
    </source>
</evidence>
<keyword evidence="4" id="KW-1185">Reference proteome</keyword>
<keyword evidence="1" id="KW-0732">Signal</keyword>
<gene>
    <name evidence="3" type="ORF">LuPra_03800</name>
</gene>
<protein>
    <submittedName>
        <fullName evidence="3">DinB superfamily protein</fullName>
    </submittedName>
</protein>
<dbReference type="InterPro" id="IPR034660">
    <property type="entry name" value="DinB/YfiT-like"/>
</dbReference>
<proteinExistence type="predicted"/>
<reference evidence="4" key="2">
    <citation type="submission" date="2016-04" db="EMBL/GenBank/DDBJ databases">
        <title>First Complete Genome Sequence of a Subdivision 6 Acidobacterium.</title>
        <authorList>
            <person name="Huang S."/>
            <person name="Vieira S."/>
            <person name="Bunk B."/>
            <person name="Riedel T."/>
            <person name="Sproeer C."/>
            <person name="Overmann J."/>
        </authorList>
    </citation>
    <scope>NUCLEOTIDE SEQUENCE [LARGE SCALE GENOMIC DNA]</scope>
    <source>
        <strain evidence="4">DSM 100886 HEG_-6_39</strain>
    </source>
</reference>
<feature type="signal peptide" evidence="1">
    <location>
        <begin position="1"/>
        <end position="24"/>
    </location>
</feature>
<feature type="chain" id="PRO_5007511872" evidence="1">
    <location>
        <begin position="25"/>
        <end position="174"/>
    </location>
</feature>
<dbReference type="EMBL" id="CP015136">
    <property type="protein sequence ID" value="AMY10564.1"/>
    <property type="molecule type" value="Genomic_DNA"/>
</dbReference>
<reference evidence="3 4" key="1">
    <citation type="journal article" date="2016" name="Genome Announc.">
        <title>First Complete Genome Sequence of a Subdivision 6 Acidobacterium Strain.</title>
        <authorList>
            <person name="Huang S."/>
            <person name="Vieira S."/>
            <person name="Bunk B."/>
            <person name="Riedel T."/>
            <person name="Sproer C."/>
            <person name="Overmann J."/>
        </authorList>
    </citation>
    <scope>NUCLEOTIDE SEQUENCE [LARGE SCALE GENOMIC DNA]</scope>
    <source>
        <strain evidence="4">DSM 100886 HEG_-6_39</strain>
    </source>
</reference>
<name>A0A143PRX4_LUTPR</name>
<evidence type="ECO:0000256" key="1">
    <source>
        <dbReference type="SAM" id="SignalP"/>
    </source>
</evidence>
<dbReference type="Pfam" id="PF12867">
    <property type="entry name" value="DinB_2"/>
    <property type="match status" value="1"/>
</dbReference>
<dbReference type="KEGG" id="abac:LuPra_03800"/>
<accession>A0A143PRX4</accession>
<sequence length="174" mass="18369" precursor="true">MHRLLIATGLALAALLLPVTHASAQSAAMDGIRGEFTAVKTSVMTAANKAPESIYGFQATPEVYTFRKMLLHIADAGYSICSGFKGTPGQRPKVDADAVLPKADVVAALTKAFAFCDEALAAANDATLGETVTAPSGTKRPKSYYASHLLAHTSLHYGNVITYMRLNKLSPGEQ</sequence>
<feature type="domain" description="DinB-like" evidence="2">
    <location>
        <begin position="42"/>
        <end position="158"/>
    </location>
</feature>
<dbReference type="InterPro" id="IPR024775">
    <property type="entry name" value="DinB-like"/>
</dbReference>
<evidence type="ECO:0000313" key="4">
    <source>
        <dbReference type="Proteomes" id="UP000076079"/>
    </source>
</evidence>
<dbReference type="RefSeq" id="WP_110172191.1">
    <property type="nucleotide sequence ID" value="NZ_CP015136.1"/>
</dbReference>
<dbReference type="STRING" id="1855912.LuPra_03800"/>
<dbReference type="AlphaFoldDB" id="A0A143PRX4"/>